<sequence length="90" mass="9775">MITCHELYLTNPSPYDPTRKLPVGPTDLRDPGGEAFIASWLAHVEAGRIGSPCRPTAALHEAGLETPDDIRAVTLANERLICGDGRLPIW</sequence>
<evidence type="ECO:0000313" key="2">
    <source>
        <dbReference type="EMBL" id="MXP39181.1"/>
    </source>
</evidence>
<gene>
    <name evidence="1" type="ORF">FHS52_001692</name>
    <name evidence="2" type="ORF">GRI59_11250</name>
</gene>
<evidence type="ECO:0000313" key="3">
    <source>
        <dbReference type="Proteomes" id="UP000430021"/>
    </source>
</evidence>
<dbReference type="Proteomes" id="UP000548685">
    <property type="component" value="Unassembled WGS sequence"/>
</dbReference>
<proteinExistence type="predicted"/>
<reference evidence="2 3" key="1">
    <citation type="submission" date="2019-12" db="EMBL/GenBank/DDBJ databases">
        <title>Genomic-based taxomic classification of the family Erythrobacteraceae.</title>
        <authorList>
            <person name="Xu L."/>
        </authorList>
    </citation>
    <scope>NUCLEOTIDE SEQUENCE [LARGE SCALE GENOMIC DNA]</scope>
    <source>
        <strain evidence="2 3">JCM 10282</strain>
    </source>
</reference>
<evidence type="ECO:0000313" key="4">
    <source>
        <dbReference type="Proteomes" id="UP000548685"/>
    </source>
</evidence>
<comment type="caution">
    <text evidence="2">The sequence shown here is derived from an EMBL/GenBank/DDBJ whole genome shotgun (WGS) entry which is preliminary data.</text>
</comment>
<dbReference type="OrthoDB" id="7433418at2"/>
<organism evidence="2 3">
    <name type="scientific">Erythrobacter ramosus</name>
    <dbReference type="NCBI Taxonomy" id="35811"/>
    <lineage>
        <taxon>Bacteria</taxon>
        <taxon>Pseudomonadati</taxon>
        <taxon>Pseudomonadota</taxon>
        <taxon>Alphaproteobacteria</taxon>
        <taxon>Sphingomonadales</taxon>
        <taxon>Erythrobacteraceae</taxon>
        <taxon>Erythrobacter/Porphyrobacter group</taxon>
        <taxon>Erythrobacter</taxon>
    </lineage>
</organism>
<dbReference type="EMBL" id="WTYB01000002">
    <property type="protein sequence ID" value="MXP39181.1"/>
    <property type="molecule type" value="Genomic_DNA"/>
</dbReference>
<name>A0A6I4UJ86_9SPHN</name>
<protein>
    <submittedName>
        <fullName evidence="2">Uncharacterized protein</fullName>
    </submittedName>
</protein>
<dbReference type="AlphaFoldDB" id="A0A6I4UJ86"/>
<keyword evidence="4" id="KW-1185">Reference proteome</keyword>
<accession>A0A6I4UJ86</accession>
<dbReference type="Proteomes" id="UP000430021">
    <property type="component" value="Unassembled WGS sequence"/>
</dbReference>
<reference evidence="1 4" key="2">
    <citation type="submission" date="2020-08" db="EMBL/GenBank/DDBJ databases">
        <title>Genomic Encyclopedia of Type Strains, Phase IV (KMG-IV): sequencing the most valuable type-strain genomes for metagenomic binning, comparative biology and taxonomic classification.</title>
        <authorList>
            <person name="Goeker M."/>
        </authorList>
    </citation>
    <scope>NUCLEOTIDE SEQUENCE [LARGE SCALE GENOMIC DNA]</scope>
    <source>
        <strain evidence="1 4">DSM 8510</strain>
    </source>
</reference>
<dbReference type="RefSeq" id="WP_160761245.1">
    <property type="nucleotide sequence ID" value="NZ_BAAADZ010000010.1"/>
</dbReference>
<dbReference type="EMBL" id="JACICE010000002">
    <property type="protein sequence ID" value="MBB3775723.1"/>
    <property type="molecule type" value="Genomic_DNA"/>
</dbReference>
<evidence type="ECO:0000313" key="1">
    <source>
        <dbReference type="EMBL" id="MBB3775723.1"/>
    </source>
</evidence>